<evidence type="ECO:0008006" key="3">
    <source>
        <dbReference type="Google" id="ProtNLM"/>
    </source>
</evidence>
<dbReference type="HOGENOM" id="CLU_102601_1_0_1"/>
<dbReference type="GO" id="GO:0016233">
    <property type="term" value="P:telomere capping"/>
    <property type="evidence" value="ECO:0007669"/>
    <property type="project" value="InterPro"/>
</dbReference>
<dbReference type="eggNOG" id="ENOG502SESG">
    <property type="taxonomic scope" value="Eukaryota"/>
</dbReference>
<dbReference type="OrthoDB" id="5275361at2759"/>
<dbReference type="GO" id="GO:0043047">
    <property type="term" value="F:single-stranded telomeric DNA binding"/>
    <property type="evidence" value="ECO:0007669"/>
    <property type="project" value="InterPro"/>
</dbReference>
<name>W9VVN1_9EURO</name>
<dbReference type="GO" id="GO:1990879">
    <property type="term" value="C:CST complex"/>
    <property type="evidence" value="ECO:0007669"/>
    <property type="project" value="InterPro"/>
</dbReference>
<dbReference type="VEuPathDB" id="FungiDB:A1O7_03864"/>
<dbReference type="Gene3D" id="2.40.50.140">
    <property type="entry name" value="Nucleic acid-binding proteins"/>
    <property type="match status" value="1"/>
</dbReference>
<dbReference type="EMBL" id="AMGW01000003">
    <property type="protein sequence ID" value="EXJ59718.1"/>
    <property type="molecule type" value="Genomic_DNA"/>
</dbReference>
<dbReference type="AlphaFoldDB" id="W9VVN1"/>
<keyword evidence="2" id="KW-1185">Reference proteome</keyword>
<gene>
    <name evidence="1" type="ORF">A1O7_03864</name>
</gene>
<dbReference type="InterPro" id="IPR024222">
    <property type="entry name" value="Ten1_fungal"/>
</dbReference>
<accession>W9VVN1</accession>
<protein>
    <recommendedName>
        <fullName evidence="3">CST complex subunit Ten1</fullName>
    </recommendedName>
</protein>
<dbReference type="GeneID" id="19178456"/>
<dbReference type="Proteomes" id="UP000019473">
    <property type="component" value="Unassembled WGS sequence"/>
</dbReference>
<reference evidence="1 2" key="1">
    <citation type="submission" date="2013-03" db="EMBL/GenBank/DDBJ databases">
        <title>The Genome Sequence of Cladophialophora yegresii CBS 114405.</title>
        <authorList>
            <consortium name="The Broad Institute Genomics Platform"/>
            <person name="Cuomo C."/>
            <person name="de Hoog S."/>
            <person name="Gorbushina A."/>
            <person name="Walker B."/>
            <person name="Young S.K."/>
            <person name="Zeng Q."/>
            <person name="Gargeya S."/>
            <person name="Fitzgerald M."/>
            <person name="Haas B."/>
            <person name="Abouelleil A."/>
            <person name="Allen A.W."/>
            <person name="Alvarado L."/>
            <person name="Arachchi H.M."/>
            <person name="Berlin A.M."/>
            <person name="Chapman S.B."/>
            <person name="Gainer-Dewar J."/>
            <person name="Goldberg J."/>
            <person name="Griggs A."/>
            <person name="Gujja S."/>
            <person name="Hansen M."/>
            <person name="Howarth C."/>
            <person name="Imamovic A."/>
            <person name="Ireland A."/>
            <person name="Larimer J."/>
            <person name="McCowan C."/>
            <person name="Murphy C."/>
            <person name="Pearson M."/>
            <person name="Poon T.W."/>
            <person name="Priest M."/>
            <person name="Roberts A."/>
            <person name="Saif S."/>
            <person name="Shea T."/>
            <person name="Sisk P."/>
            <person name="Sykes S."/>
            <person name="Wortman J."/>
            <person name="Nusbaum C."/>
            <person name="Birren B."/>
        </authorList>
    </citation>
    <scope>NUCLEOTIDE SEQUENCE [LARGE SCALE GENOMIC DNA]</scope>
    <source>
        <strain evidence="1 2">CBS 114405</strain>
    </source>
</reference>
<dbReference type="Pfam" id="PF12658">
    <property type="entry name" value="Ten1"/>
    <property type="match status" value="1"/>
</dbReference>
<dbReference type="RefSeq" id="XP_007756071.1">
    <property type="nucleotide sequence ID" value="XM_007757881.1"/>
</dbReference>
<evidence type="ECO:0000313" key="1">
    <source>
        <dbReference type="EMBL" id="EXJ59718.1"/>
    </source>
</evidence>
<comment type="caution">
    <text evidence="1">The sequence shown here is derived from an EMBL/GenBank/DDBJ whole genome shotgun (WGS) entry which is preliminary data.</text>
</comment>
<organism evidence="1 2">
    <name type="scientific">Cladophialophora yegresii CBS 114405</name>
    <dbReference type="NCBI Taxonomy" id="1182544"/>
    <lineage>
        <taxon>Eukaryota</taxon>
        <taxon>Fungi</taxon>
        <taxon>Dikarya</taxon>
        <taxon>Ascomycota</taxon>
        <taxon>Pezizomycotina</taxon>
        <taxon>Eurotiomycetes</taxon>
        <taxon>Chaetothyriomycetidae</taxon>
        <taxon>Chaetothyriales</taxon>
        <taxon>Herpotrichiellaceae</taxon>
        <taxon>Cladophialophora</taxon>
    </lineage>
</organism>
<evidence type="ECO:0000313" key="2">
    <source>
        <dbReference type="Proteomes" id="UP000019473"/>
    </source>
</evidence>
<proteinExistence type="predicted"/>
<dbReference type="InterPro" id="IPR012340">
    <property type="entry name" value="NA-bd_OB-fold"/>
</dbReference>
<sequence>MSENATNAPVPSTFVFLHEVATLASGTKVRFLGCIVQYDSARSRILLEHAFPKDISPVPSIWVEITLILETTDSTTLAIGTWINVIGYVQATPQLIRRKSGERIPRAAQLQAVLIWDAGAVRIGEYENTLIELMRTEPQLAPTGL</sequence>